<gene>
    <name evidence="1" type="ORF">MMEN_LOCUS1005</name>
</gene>
<dbReference type="SUPFAM" id="SSF53098">
    <property type="entry name" value="Ribonuclease H-like"/>
    <property type="match status" value="1"/>
</dbReference>
<dbReference type="PANTHER" id="PTHR46481">
    <property type="entry name" value="ZINC FINGER BED DOMAIN-CONTAINING PROTEIN 4"/>
    <property type="match status" value="1"/>
</dbReference>
<proteinExistence type="predicted"/>
<evidence type="ECO:0000313" key="2">
    <source>
        <dbReference type="Proteomes" id="UP000677803"/>
    </source>
</evidence>
<comment type="caution">
    <text evidence="1">The sequence shown here is derived from an EMBL/GenBank/DDBJ whole genome shotgun (WGS) entry which is preliminary data.</text>
</comment>
<accession>A0A8S4AFW6</accession>
<keyword evidence="2" id="KW-1185">Reference proteome</keyword>
<dbReference type="GO" id="GO:0008270">
    <property type="term" value="F:zinc ion binding"/>
    <property type="evidence" value="ECO:0007669"/>
    <property type="project" value="UniProtKB-KW"/>
</dbReference>
<dbReference type="InterPro" id="IPR012337">
    <property type="entry name" value="RNaseH-like_sf"/>
</dbReference>
<dbReference type="EMBL" id="CAJRST010000002">
    <property type="protein sequence ID" value="CAG5861508.1"/>
    <property type="molecule type" value="Genomic_DNA"/>
</dbReference>
<feature type="non-terminal residue" evidence="1">
    <location>
        <position position="230"/>
    </location>
</feature>
<dbReference type="OrthoDB" id="109171at2759"/>
<dbReference type="InterPro" id="IPR052035">
    <property type="entry name" value="ZnF_BED_domain_contain"/>
</dbReference>
<dbReference type="AlphaFoldDB" id="A0A8S4AFW6"/>
<dbReference type="Proteomes" id="UP000677803">
    <property type="component" value="Unassembled WGS sequence"/>
</dbReference>
<name>A0A8S4AFW6_9TELE</name>
<sequence length="230" mass="26572">VPIYTVEKPGFQRLIKQLNPRYALPSRNHFMYSEIPELYNTTKQTRSSIRGIRTSPVPLTFGPAGLHPLSWLAGVWDVLGYIQSIQETALEEIVQESWKLDTTKMAAITTDNASSNKKAFKQHFTRVPCFGHNLHLAIKKGLDIDSVSGALSRLRKTAAAFTRSPKMTQQRKNKQKDLKLPEHRLIHDEPTRWDSSFEMVDRFIQQQQAVSTILAEDRKKWYLMQKDHHF</sequence>
<organism evidence="1 2">
    <name type="scientific">Menidia menidia</name>
    <name type="common">Atlantic silverside</name>
    <dbReference type="NCBI Taxonomy" id="238744"/>
    <lineage>
        <taxon>Eukaryota</taxon>
        <taxon>Metazoa</taxon>
        <taxon>Chordata</taxon>
        <taxon>Craniata</taxon>
        <taxon>Vertebrata</taxon>
        <taxon>Euteleostomi</taxon>
        <taxon>Actinopterygii</taxon>
        <taxon>Neopterygii</taxon>
        <taxon>Teleostei</taxon>
        <taxon>Neoteleostei</taxon>
        <taxon>Acanthomorphata</taxon>
        <taxon>Ovalentaria</taxon>
        <taxon>Atherinomorphae</taxon>
        <taxon>Atheriniformes</taxon>
        <taxon>Atherinopsidae</taxon>
        <taxon>Menidiinae</taxon>
        <taxon>Menidia</taxon>
    </lineage>
</organism>
<reference evidence="1" key="1">
    <citation type="submission" date="2021-05" db="EMBL/GenBank/DDBJ databases">
        <authorList>
            <person name="Tigano A."/>
        </authorList>
    </citation>
    <scope>NUCLEOTIDE SEQUENCE</scope>
</reference>
<protein>
    <submittedName>
        <fullName evidence="1">(Atlantic silverside) hypothetical protein</fullName>
    </submittedName>
</protein>
<dbReference type="PANTHER" id="PTHR46481:SF9">
    <property type="entry name" value="ZINC FINGER BED DOMAIN-CONTAINING PROTEIN 1-LIKE"/>
    <property type="match status" value="1"/>
</dbReference>
<evidence type="ECO:0000313" key="1">
    <source>
        <dbReference type="EMBL" id="CAG5861508.1"/>
    </source>
</evidence>
<dbReference type="GO" id="GO:0005634">
    <property type="term" value="C:nucleus"/>
    <property type="evidence" value="ECO:0007669"/>
    <property type="project" value="UniProtKB-SubCell"/>
</dbReference>